<dbReference type="PANTHER" id="PTHR43394:SF1">
    <property type="entry name" value="ATP-BINDING CASSETTE SUB-FAMILY B MEMBER 10, MITOCHONDRIAL"/>
    <property type="match status" value="1"/>
</dbReference>
<keyword evidence="4 10" id="KW-0812">Transmembrane</keyword>
<dbReference type="Gene3D" id="3.40.50.300">
    <property type="entry name" value="P-loop containing nucleotide triphosphate hydrolases"/>
    <property type="match status" value="1"/>
</dbReference>
<dbReference type="PANTHER" id="PTHR43394">
    <property type="entry name" value="ATP-DEPENDENT PERMEASE MDL1, MITOCHONDRIAL"/>
    <property type="match status" value="1"/>
</dbReference>
<dbReference type="GO" id="GO:0005524">
    <property type="term" value="F:ATP binding"/>
    <property type="evidence" value="ECO:0007669"/>
    <property type="project" value="UniProtKB-KW"/>
</dbReference>
<dbReference type="OrthoDB" id="9806127at2"/>
<dbReference type="PROSITE" id="PS50893">
    <property type="entry name" value="ABC_TRANSPORTER_2"/>
    <property type="match status" value="1"/>
</dbReference>
<evidence type="ECO:0000256" key="1">
    <source>
        <dbReference type="ARBA" id="ARBA00004651"/>
    </source>
</evidence>
<dbReference type="Proteomes" id="UP000319103">
    <property type="component" value="Unassembled WGS sequence"/>
</dbReference>
<evidence type="ECO:0000256" key="8">
    <source>
        <dbReference type="ARBA" id="ARBA00023136"/>
    </source>
</evidence>
<comment type="subcellular location">
    <subcellularLocation>
        <location evidence="1">Cell membrane</location>
        <topology evidence="1">Multi-pass membrane protein</topology>
    </subcellularLocation>
</comment>
<dbReference type="Pfam" id="PF00664">
    <property type="entry name" value="ABC_membrane"/>
    <property type="match status" value="1"/>
</dbReference>
<keyword evidence="8 10" id="KW-0472">Membrane</keyword>
<feature type="transmembrane region" description="Helical" evidence="10">
    <location>
        <begin position="257"/>
        <end position="284"/>
    </location>
</feature>
<feature type="domain" description="ABC transporter" evidence="11">
    <location>
        <begin position="389"/>
        <end position="626"/>
    </location>
</feature>
<name>A0A540WEE9_9ACTN</name>
<proteinExistence type="inferred from homology"/>
<keyword evidence="2" id="KW-0813">Transport</keyword>
<evidence type="ECO:0000313" key="14">
    <source>
        <dbReference type="Proteomes" id="UP000319103"/>
    </source>
</evidence>
<evidence type="ECO:0000256" key="2">
    <source>
        <dbReference type="ARBA" id="ARBA00022448"/>
    </source>
</evidence>
<evidence type="ECO:0000256" key="3">
    <source>
        <dbReference type="ARBA" id="ARBA00022475"/>
    </source>
</evidence>
<dbReference type="GO" id="GO:0005886">
    <property type="term" value="C:plasma membrane"/>
    <property type="evidence" value="ECO:0007669"/>
    <property type="project" value="UniProtKB-SubCell"/>
</dbReference>
<dbReference type="SUPFAM" id="SSF52540">
    <property type="entry name" value="P-loop containing nucleoside triphosphate hydrolases"/>
    <property type="match status" value="1"/>
</dbReference>
<feature type="domain" description="ABC transmembrane type-1" evidence="12">
    <location>
        <begin position="43"/>
        <end position="327"/>
    </location>
</feature>
<dbReference type="RefSeq" id="WP_141637675.1">
    <property type="nucleotide sequence ID" value="NZ_VIGB01000003.1"/>
</dbReference>
<dbReference type="CDD" id="cd18550">
    <property type="entry name" value="ABC_6TM_exporter_like"/>
    <property type="match status" value="1"/>
</dbReference>
<dbReference type="Gene3D" id="1.20.1560.10">
    <property type="entry name" value="ABC transporter type 1, transmembrane domain"/>
    <property type="match status" value="1"/>
</dbReference>
<evidence type="ECO:0000256" key="5">
    <source>
        <dbReference type="ARBA" id="ARBA00022741"/>
    </source>
</evidence>
<feature type="transmembrane region" description="Helical" evidence="10">
    <location>
        <begin position="79"/>
        <end position="99"/>
    </location>
</feature>
<dbReference type="AlphaFoldDB" id="A0A540WEE9"/>
<keyword evidence="14" id="KW-1185">Reference proteome</keyword>
<dbReference type="InterPro" id="IPR011527">
    <property type="entry name" value="ABC1_TM_dom"/>
</dbReference>
<dbReference type="InterPro" id="IPR003439">
    <property type="entry name" value="ABC_transporter-like_ATP-bd"/>
</dbReference>
<keyword evidence="3" id="KW-1003">Cell membrane</keyword>
<evidence type="ECO:0000259" key="11">
    <source>
        <dbReference type="PROSITE" id="PS50893"/>
    </source>
</evidence>
<dbReference type="SMART" id="SM00382">
    <property type="entry name" value="AAA"/>
    <property type="match status" value="1"/>
</dbReference>
<comment type="similarity">
    <text evidence="9">Belongs to the ABC transporter superfamily. Lipid exporter (TC 3.A.1.106) family.</text>
</comment>
<dbReference type="EMBL" id="VIGB01000003">
    <property type="protein sequence ID" value="TQF07277.1"/>
    <property type="molecule type" value="Genomic_DNA"/>
</dbReference>
<dbReference type="PROSITE" id="PS00211">
    <property type="entry name" value="ABC_TRANSPORTER_1"/>
    <property type="match status" value="1"/>
</dbReference>
<reference evidence="13 14" key="1">
    <citation type="submission" date="2019-06" db="EMBL/GenBank/DDBJ databases">
        <title>Description of Kitasatospora acidophila sp. nov. isolated from pine grove soil, and reclassification of Streptomyces novaecaesareae to Kitasatospora novaeceasareae comb. nov.</title>
        <authorList>
            <person name="Kim M.J."/>
        </authorList>
    </citation>
    <scope>NUCLEOTIDE SEQUENCE [LARGE SCALE GENOMIC DNA]</scope>
    <source>
        <strain evidence="13 14">MMS16-CNU292</strain>
    </source>
</reference>
<feature type="transmembrane region" description="Helical" evidence="10">
    <location>
        <begin position="42"/>
        <end position="67"/>
    </location>
</feature>
<evidence type="ECO:0000256" key="10">
    <source>
        <dbReference type="SAM" id="Phobius"/>
    </source>
</evidence>
<evidence type="ECO:0000259" key="12">
    <source>
        <dbReference type="PROSITE" id="PS50929"/>
    </source>
</evidence>
<protein>
    <submittedName>
        <fullName evidence="13">ABC transporter ATP-binding protein</fullName>
    </submittedName>
</protein>
<dbReference type="InterPro" id="IPR027417">
    <property type="entry name" value="P-loop_NTPase"/>
</dbReference>
<organism evidence="13 14">
    <name type="scientific">Kitasatospora acidiphila</name>
    <dbReference type="NCBI Taxonomy" id="2567942"/>
    <lineage>
        <taxon>Bacteria</taxon>
        <taxon>Bacillati</taxon>
        <taxon>Actinomycetota</taxon>
        <taxon>Actinomycetes</taxon>
        <taxon>Kitasatosporales</taxon>
        <taxon>Streptomycetaceae</taxon>
        <taxon>Kitasatospora</taxon>
    </lineage>
</organism>
<dbReference type="GO" id="GO:0016887">
    <property type="term" value="F:ATP hydrolysis activity"/>
    <property type="evidence" value="ECO:0007669"/>
    <property type="project" value="InterPro"/>
</dbReference>
<dbReference type="FunFam" id="3.40.50.300:FF:000299">
    <property type="entry name" value="ABC transporter ATP-binding protein/permease"/>
    <property type="match status" value="1"/>
</dbReference>
<dbReference type="InterPro" id="IPR039421">
    <property type="entry name" value="Type_1_exporter"/>
</dbReference>
<evidence type="ECO:0000256" key="7">
    <source>
        <dbReference type="ARBA" id="ARBA00022989"/>
    </source>
</evidence>
<dbReference type="Pfam" id="PF00005">
    <property type="entry name" value="ABC_tran"/>
    <property type="match status" value="1"/>
</dbReference>
<dbReference type="InterPro" id="IPR003593">
    <property type="entry name" value="AAA+_ATPase"/>
</dbReference>
<evidence type="ECO:0000313" key="13">
    <source>
        <dbReference type="EMBL" id="TQF07277.1"/>
    </source>
</evidence>
<dbReference type="PROSITE" id="PS50929">
    <property type="entry name" value="ABC_TM1F"/>
    <property type="match status" value="1"/>
</dbReference>
<accession>A0A540WEE9</accession>
<sequence>MMGGPGFGPLGRLDKDSITRQRVRPGTVRRIIPYATRYRWPLALLLLTTVADAVITVSSPLLLKMIIDDGIIPRHTGTVAWLCGVIAALALIDAAAVYLQAWCSGRVGEGLVFDLRSKVFTHVQKQPLAFFTRAQTGALVSRLNADVVGARQAVTTLLTQSVSTLLTIVMVIAAMLYLSWQITVAALVMIPFFLLPVRFIASRLQRITRETMQLDAEMSSMMNERFNVAGAMLAKLYGRTDDETKLFRSKAGRVRDVAVAGVVYGRMLFIIVTVLTSLTTALVYGLGGSLTIDGTLKLGTLVAMVTLLLRLYGPINQLSTMQVDAMTALVSFDRVFEVLDLEPLIAERPDAWELPAAPSNGTSPEIEAPEIEFDQVHFRYPGANEVSLASLESIALRRPERTDDSWTLQELSFRAPAGKLTALVGHSGAGKTTITQLVPRLYDPNQGAVRIGGHDIRELTLQSLRDTVGVVTQDAHLFHDTLRANLEYARPDATEQEVIEACQAALIWDTIDALPDGLDTVVGDRGYRLSGGEKQRIALARLLLKAPPIVVLDEATAHLDSESEAAIQRALKTALHGRTSLVIAHRLSTIREADQILVVEAGRIRESGTHDELLDAGGIYADLYRTQFAQQSPA</sequence>
<feature type="transmembrane region" description="Helical" evidence="10">
    <location>
        <begin position="157"/>
        <end position="178"/>
    </location>
</feature>
<comment type="caution">
    <text evidence="13">The sequence shown here is derived from an EMBL/GenBank/DDBJ whole genome shotgun (WGS) entry which is preliminary data.</text>
</comment>
<dbReference type="InterPro" id="IPR036640">
    <property type="entry name" value="ABC1_TM_sf"/>
</dbReference>
<keyword evidence="7 10" id="KW-1133">Transmembrane helix</keyword>
<dbReference type="SUPFAM" id="SSF90123">
    <property type="entry name" value="ABC transporter transmembrane region"/>
    <property type="match status" value="1"/>
</dbReference>
<dbReference type="InterPro" id="IPR017871">
    <property type="entry name" value="ABC_transporter-like_CS"/>
</dbReference>
<gene>
    <name evidence="13" type="ORF">E6W39_11275</name>
</gene>
<feature type="transmembrane region" description="Helical" evidence="10">
    <location>
        <begin position="184"/>
        <end position="201"/>
    </location>
</feature>
<evidence type="ECO:0000256" key="9">
    <source>
        <dbReference type="ARBA" id="ARBA00061644"/>
    </source>
</evidence>
<dbReference type="GO" id="GO:0015421">
    <property type="term" value="F:ABC-type oligopeptide transporter activity"/>
    <property type="evidence" value="ECO:0007669"/>
    <property type="project" value="TreeGrafter"/>
</dbReference>
<evidence type="ECO:0000256" key="6">
    <source>
        <dbReference type="ARBA" id="ARBA00022840"/>
    </source>
</evidence>
<keyword evidence="6 13" id="KW-0067">ATP-binding</keyword>
<evidence type="ECO:0000256" key="4">
    <source>
        <dbReference type="ARBA" id="ARBA00022692"/>
    </source>
</evidence>
<keyword evidence="5" id="KW-0547">Nucleotide-binding</keyword>